<dbReference type="SUPFAM" id="SSF46565">
    <property type="entry name" value="Chaperone J-domain"/>
    <property type="match status" value="1"/>
</dbReference>
<keyword evidence="1" id="KW-0472">Membrane</keyword>
<dbReference type="PROSITE" id="PS50076">
    <property type="entry name" value="DNAJ_2"/>
    <property type="match status" value="1"/>
</dbReference>
<dbReference type="Pfam" id="PF00226">
    <property type="entry name" value="DnaJ"/>
    <property type="match status" value="1"/>
</dbReference>
<dbReference type="SMART" id="SM00271">
    <property type="entry name" value="DnaJ"/>
    <property type="match status" value="1"/>
</dbReference>
<accession>A0A1M5RND8</accession>
<dbReference type="STRING" id="947013.SAMN04488109_3483"/>
<dbReference type="AlphaFoldDB" id="A0A1M5RND8"/>
<keyword evidence="4" id="KW-1185">Reference proteome</keyword>
<evidence type="ECO:0000313" key="3">
    <source>
        <dbReference type="EMBL" id="SHH27670.1"/>
    </source>
</evidence>
<evidence type="ECO:0000259" key="2">
    <source>
        <dbReference type="PROSITE" id="PS50076"/>
    </source>
</evidence>
<dbReference type="Proteomes" id="UP000184212">
    <property type="component" value="Unassembled WGS sequence"/>
</dbReference>
<reference evidence="3 4" key="1">
    <citation type="submission" date="2016-11" db="EMBL/GenBank/DDBJ databases">
        <authorList>
            <person name="Jaros S."/>
            <person name="Januszkiewicz K."/>
            <person name="Wedrychowicz H."/>
        </authorList>
    </citation>
    <scope>NUCLEOTIDE SEQUENCE [LARGE SCALE GENOMIC DNA]</scope>
    <source>
        <strain evidence="3 4">DSM 24574</strain>
    </source>
</reference>
<organism evidence="3 4">
    <name type="scientific">Chryseolinea serpens</name>
    <dbReference type="NCBI Taxonomy" id="947013"/>
    <lineage>
        <taxon>Bacteria</taxon>
        <taxon>Pseudomonadati</taxon>
        <taxon>Bacteroidota</taxon>
        <taxon>Cytophagia</taxon>
        <taxon>Cytophagales</taxon>
        <taxon>Fulvivirgaceae</taxon>
        <taxon>Chryseolinea</taxon>
    </lineage>
</organism>
<protein>
    <submittedName>
        <fullName evidence="3">DnaJ domain-containing protein</fullName>
    </submittedName>
</protein>
<name>A0A1M5RND8_9BACT</name>
<dbReference type="CDD" id="cd06257">
    <property type="entry name" value="DnaJ"/>
    <property type="match status" value="1"/>
</dbReference>
<feature type="domain" description="J" evidence="2">
    <location>
        <begin position="2"/>
        <end position="64"/>
    </location>
</feature>
<sequence length="270" mass="31429">MTHYEILGLSGLATADDVNAAYARRVNEHLSQPAEDSPQIMAQLKAAYAVLSDPVLRAQYDQQLYGSSPEQTAVEYVVEEEDPAEVYRREYIQKKQLEKEKAHRANEAWRRGIFRIMRVVNFVILAFAITLTLDYFLPGRMNEEWSIREWSEQRGGGRHRYTACMIKTMHFTIRVPCSLYYGYHYNADEPQSLFILETTVFKIPRTISYKDGQKMITLSLPDTFYSFGLMKPLFLLGITFGILLIRRYNYSTFQFCFMPVCALFITLAWI</sequence>
<dbReference type="InterPro" id="IPR036869">
    <property type="entry name" value="J_dom_sf"/>
</dbReference>
<keyword evidence="1" id="KW-1133">Transmembrane helix</keyword>
<evidence type="ECO:0000313" key="4">
    <source>
        <dbReference type="Proteomes" id="UP000184212"/>
    </source>
</evidence>
<evidence type="ECO:0000256" key="1">
    <source>
        <dbReference type="SAM" id="Phobius"/>
    </source>
</evidence>
<dbReference type="Gene3D" id="1.10.287.110">
    <property type="entry name" value="DnaJ domain"/>
    <property type="match status" value="1"/>
</dbReference>
<dbReference type="InterPro" id="IPR001623">
    <property type="entry name" value="DnaJ_domain"/>
</dbReference>
<proteinExistence type="predicted"/>
<gene>
    <name evidence="3" type="ORF">SAMN04488109_3483</name>
</gene>
<dbReference type="EMBL" id="FQWQ01000002">
    <property type="protein sequence ID" value="SHH27670.1"/>
    <property type="molecule type" value="Genomic_DNA"/>
</dbReference>
<feature type="transmembrane region" description="Helical" evidence="1">
    <location>
        <begin position="252"/>
        <end position="269"/>
    </location>
</feature>
<dbReference type="RefSeq" id="WP_073136393.1">
    <property type="nucleotide sequence ID" value="NZ_FQWQ01000002.1"/>
</dbReference>
<feature type="transmembrane region" description="Helical" evidence="1">
    <location>
        <begin position="224"/>
        <end position="245"/>
    </location>
</feature>
<feature type="transmembrane region" description="Helical" evidence="1">
    <location>
        <begin position="119"/>
        <end position="137"/>
    </location>
</feature>
<keyword evidence="1" id="KW-0812">Transmembrane</keyword>